<dbReference type="InterPro" id="IPR004252">
    <property type="entry name" value="Probable_transposase_24"/>
</dbReference>
<accession>A0A843UQ01</accession>
<evidence type="ECO:0000313" key="1">
    <source>
        <dbReference type="EMBL" id="MQL85625.1"/>
    </source>
</evidence>
<name>A0A843UQ01_COLES</name>
<dbReference type="Proteomes" id="UP000652761">
    <property type="component" value="Unassembled WGS sequence"/>
</dbReference>
<evidence type="ECO:0000313" key="2">
    <source>
        <dbReference type="Proteomes" id="UP000652761"/>
    </source>
</evidence>
<reference evidence="1" key="1">
    <citation type="submission" date="2017-07" db="EMBL/GenBank/DDBJ databases">
        <title>Taro Niue Genome Assembly and Annotation.</title>
        <authorList>
            <person name="Atibalentja N."/>
            <person name="Keating K."/>
            <person name="Fields C.J."/>
        </authorList>
    </citation>
    <scope>NUCLEOTIDE SEQUENCE</scope>
    <source>
        <strain evidence="1">Niue_2</strain>
        <tissue evidence="1">Leaf</tissue>
    </source>
</reference>
<organism evidence="1 2">
    <name type="scientific">Colocasia esculenta</name>
    <name type="common">Wild taro</name>
    <name type="synonym">Arum esculentum</name>
    <dbReference type="NCBI Taxonomy" id="4460"/>
    <lineage>
        <taxon>Eukaryota</taxon>
        <taxon>Viridiplantae</taxon>
        <taxon>Streptophyta</taxon>
        <taxon>Embryophyta</taxon>
        <taxon>Tracheophyta</taxon>
        <taxon>Spermatophyta</taxon>
        <taxon>Magnoliopsida</taxon>
        <taxon>Liliopsida</taxon>
        <taxon>Araceae</taxon>
        <taxon>Aroideae</taxon>
        <taxon>Colocasieae</taxon>
        <taxon>Colocasia</taxon>
    </lineage>
</organism>
<dbReference type="AlphaFoldDB" id="A0A843UQ01"/>
<dbReference type="Pfam" id="PF03004">
    <property type="entry name" value="Transposase_24"/>
    <property type="match status" value="1"/>
</dbReference>
<dbReference type="OrthoDB" id="1709137at2759"/>
<comment type="caution">
    <text evidence="1">The sequence shown here is derived from an EMBL/GenBank/DDBJ whole genome shotgun (WGS) entry which is preliminary data.</text>
</comment>
<protein>
    <submittedName>
        <fullName evidence="1">Uncharacterized protein</fullName>
    </submittedName>
</protein>
<sequence>GYGMWWMQWERVHLVRCTLYFCRPGVYADRVRLSADYAGCPGYRDHLPDYAGYPSDRYMDHLSPNSVTFPIPFSSSNFISKQRRYMFTRLEDLPQARVVWESTAQTNFRKLMWEAWDKAAKTTGSEDPKAWMDYGLVCMRTDYWESLCHHWATRPWQERSHAAKRNRTAHLKKNVHTSGLVSYATHNQKLSHELERAPTFHELFDRTHKRKGTDDYVSERARMISETYDRTMADRYVEGTPQLDLDPEAWVDAAGGTRKARVYGFGDNLDTTPVLSSYASSVAPPAYASSSAATPGNGGSDIRTLIQEELQLHLGAMVKQVVAAIRGEGPSQQAPEVSITINFI</sequence>
<keyword evidence="2" id="KW-1185">Reference proteome</keyword>
<proteinExistence type="predicted"/>
<dbReference type="EMBL" id="NMUH01000839">
    <property type="protein sequence ID" value="MQL85625.1"/>
    <property type="molecule type" value="Genomic_DNA"/>
</dbReference>
<feature type="non-terminal residue" evidence="1">
    <location>
        <position position="1"/>
    </location>
</feature>
<gene>
    <name evidence="1" type="ORF">Taro_018147</name>
</gene>